<dbReference type="Gene3D" id="3.40.50.11350">
    <property type="match status" value="1"/>
</dbReference>
<feature type="domain" description="Galactosyltransferase C-terminal" evidence="3">
    <location>
        <begin position="187"/>
        <end position="250"/>
    </location>
</feature>
<dbReference type="RefSeq" id="WP_201158206.1">
    <property type="nucleotide sequence ID" value="NZ_NHSD01000305.1"/>
</dbReference>
<proteinExistence type="predicted"/>
<dbReference type="Pfam" id="PF02709">
    <property type="entry name" value="Glyco_transf_7C"/>
    <property type="match status" value="1"/>
</dbReference>
<dbReference type="SUPFAM" id="SSF53448">
    <property type="entry name" value="Nucleotide-diphospho-sugar transferases"/>
    <property type="match status" value="1"/>
</dbReference>
<dbReference type="CDD" id="cd00761">
    <property type="entry name" value="Glyco_tranf_GTA_type"/>
    <property type="match status" value="1"/>
</dbReference>
<reference evidence="4" key="2">
    <citation type="journal article" date="2020" name="Microorganisms">
        <title>Osmotic Adaptation and Compatible Solute Biosynthesis of Phototrophic Bacteria as Revealed from Genome Analyses.</title>
        <authorList>
            <person name="Imhoff J.F."/>
            <person name="Rahn T."/>
            <person name="Kunzel S."/>
            <person name="Keller A."/>
            <person name="Neulinger S.C."/>
        </authorList>
    </citation>
    <scope>NUCLEOTIDE SEQUENCE</scope>
    <source>
        <strain evidence="4">LMG 28126</strain>
    </source>
</reference>
<organism evidence="4 5">
    <name type="scientific">Rhodobaculum claviforme</name>
    <dbReference type="NCBI Taxonomy" id="1549854"/>
    <lineage>
        <taxon>Bacteria</taxon>
        <taxon>Pseudomonadati</taxon>
        <taxon>Pseudomonadota</taxon>
        <taxon>Alphaproteobacteria</taxon>
        <taxon>Rhodobacterales</taxon>
        <taxon>Paracoccaceae</taxon>
        <taxon>Rhodobaculum</taxon>
    </lineage>
</organism>
<keyword evidence="1" id="KW-0808">Transferase</keyword>
<evidence type="ECO:0000259" key="2">
    <source>
        <dbReference type="Pfam" id="PF00535"/>
    </source>
</evidence>
<dbReference type="InterPro" id="IPR029044">
    <property type="entry name" value="Nucleotide-diphossugar_trans"/>
</dbReference>
<dbReference type="Gene3D" id="3.40.50.11340">
    <property type="match status" value="1"/>
</dbReference>
<dbReference type="EMBL" id="NHSD01000305">
    <property type="protein sequence ID" value="MBK5928442.1"/>
    <property type="molecule type" value="Genomic_DNA"/>
</dbReference>
<dbReference type="Proteomes" id="UP000706333">
    <property type="component" value="Unassembled WGS sequence"/>
</dbReference>
<evidence type="ECO:0000259" key="3">
    <source>
        <dbReference type="Pfam" id="PF02709"/>
    </source>
</evidence>
<name>A0A934WJZ4_9RHOB</name>
<dbReference type="Pfam" id="PF00535">
    <property type="entry name" value="Glycos_transf_2"/>
    <property type="match status" value="1"/>
</dbReference>
<evidence type="ECO:0000313" key="5">
    <source>
        <dbReference type="Proteomes" id="UP000706333"/>
    </source>
</evidence>
<dbReference type="AlphaFoldDB" id="A0A934WJZ4"/>
<gene>
    <name evidence="4" type="ORF">CCR87_14060</name>
</gene>
<accession>A0A934WJZ4</accession>
<protein>
    <submittedName>
        <fullName evidence="4">Uncharacterized protein</fullName>
    </submittedName>
</protein>
<keyword evidence="5" id="KW-1185">Reference proteome</keyword>
<evidence type="ECO:0000313" key="4">
    <source>
        <dbReference type="EMBL" id="MBK5928442.1"/>
    </source>
</evidence>
<dbReference type="InterPro" id="IPR001173">
    <property type="entry name" value="Glyco_trans_2-like"/>
</dbReference>
<dbReference type="PANTHER" id="PTHR40743:SF1">
    <property type="entry name" value="POSSIBLE GLYCOSYLTRANSFERASE"/>
    <property type="match status" value="1"/>
</dbReference>
<sequence>MSAGDRAATCAELQLLARGLRGDATAAGRRDFLIAFARSHGLPVPELPNIRALPALSPGDPVEACTPAIAPGLSVVTCCRNRTGNLLRALPSWLALAQVDEVVVVDWTSDTPVAEALAQAGLSDPRILVVRVEDEPRWILTYAFNLGFRVAGFDTILKTDADIVLGPDFPDRNRLEPGCFIAGNWRTAPQGQEYLNGFFMIARDALMGVGGFNEFIHSYGWDDEDIYTRIEATGLVRRDVDVDTVHHLPHDDAARTGGTGGACVTAADTLPRDPRFLIRANRFVANVMPAWRGGMPFLPFVVRAVPDGGVADHGARVITLSRQGWEPSAVPDTVQADARHYAALELLSWQLGRAAMGLDRDRCARLLRARTQEALTKLDLEIALGNAPQVLEAPGRRLVIALEGGVPAGSPTEGLVALAEMAAARGLVPVLSGPFAALPRGLSEPLYRLPFVPGWHDIGTPEAVTLETLRSGPPEMLAARGGADLRIAVPKDALAGLGAALAAPAVARQRPVLYVDAQHGMGNRLRAIGSAAAIASHADRALVIVWQPDHHCDCRLGDLFDYSGPVLESAFVDDAATRGIEVYNYMPVEPGSRKDAEIDLASPRDIYVRSAFVLNAGGVGGDWDAQNRFLQALRPVEAVRDLVAAVRHPNALAAHVRMEAGAGRDNQSYDRPDNWTDQDHALIHHWRAQSHFTRFMERIDALIAQGAADTLFLAADLPEIYDAFSDRYADRLAFLPRDIYDRSAEQLRYGLADAILLGRAPRLLGSTWSSFSELATRLAPAPVVVEMSGTDF</sequence>
<comment type="caution">
    <text evidence="4">The sequence shown here is derived from an EMBL/GenBank/DDBJ whole genome shotgun (WGS) entry which is preliminary data.</text>
</comment>
<feature type="domain" description="Glycosyltransferase 2-like" evidence="2">
    <location>
        <begin position="74"/>
        <end position="168"/>
    </location>
</feature>
<dbReference type="InterPro" id="IPR027791">
    <property type="entry name" value="Galactosyl_T_C"/>
</dbReference>
<dbReference type="GO" id="GO:0016740">
    <property type="term" value="F:transferase activity"/>
    <property type="evidence" value="ECO:0007669"/>
    <property type="project" value="UniProtKB-KW"/>
</dbReference>
<dbReference type="Gene3D" id="3.90.550.10">
    <property type="entry name" value="Spore Coat Polysaccharide Biosynthesis Protein SpsA, Chain A"/>
    <property type="match status" value="1"/>
</dbReference>
<reference evidence="4" key="1">
    <citation type="submission" date="2017-05" db="EMBL/GenBank/DDBJ databases">
        <authorList>
            <person name="Imhoff J.F."/>
            <person name="Rahn T."/>
            <person name="Kuenzel S."/>
            <person name="Neulinger S.C."/>
        </authorList>
    </citation>
    <scope>NUCLEOTIDE SEQUENCE</scope>
    <source>
        <strain evidence="4">LMG 28126</strain>
    </source>
</reference>
<evidence type="ECO:0000256" key="1">
    <source>
        <dbReference type="ARBA" id="ARBA00022679"/>
    </source>
</evidence>
<dbReference type="PANTHER" id="PTHR40743">
    <property type="entry name" value="NUCLEOTIDE-DIPHOSPHO-SUGAR TRANSFERASE CONTAINING PROTEIN"/>
    <property type="match status" value="1"/>
</dbReference>